<dbReference type="Proteomes" id="UP001589748">
    <property type="component" value="Unassembled WGS sequence"/>
</dbReference>
<dbReference type="Pfam" id="PF08281">
    <property type="entry name" value="Sigma70_r4_2"/>
    <property type="match status" value="1"/>
</dbReference>
<dbReference type="InterPro" id="IPR013325">
    <property type="entry name" value="RNA_pol_sigma_r2"/>
</dbReference>
<evidence type="ECO:0000256" key="1">
    <source>
        <dbReference type="ARBA" id="ARBA00010641"/>
    </source>
</evidence>
<evidence type="ECO:0000313" key="9">
    <source>
        <dbReference type="Proteomes" id="UP001589748"/>
    </source>
</evidence>
<evidence type="ECO:0000259" key="6">
    <source>
        <dbReference type="Pfam" id="PF04542"/>
    </source>
</evidence>
<dbReference type="InterPro" id="IPR007627">
    <property type="entry name" value="RNA_pol_sigma70_r2"/>
</dbReference>
<name>A0ABV5LRE5_9ACTN</name>
<dbReference type="InterPro" id="IPR013249">
    <property type="entry name" value="RNA_pol_sigma70_r4_t2"/>
</dbReference>
<evidence type="ECO:0000313" key="8">
    <source>
        <dbReference type="EMBL" id="MFB9376657.1"/>
    </source>
</evidence>
<sequence>MTATDEILARRAGLGDGDAFAVLVDRHGPALLRYARRLLDVPAEAEDCVQDVLVDAWKGLPGFRYEASVKTWLFTLLRHRVSQRARRVPASGSLPHVDVDEVAERLADLRADPARSNEGRALVAALDEALRLLPSRQRAAWILTEVEQLSYAETARVLATSPTAVRGLLERGRRTLATALADWR</sequence>
<feature type="domain" description="RNA polymerase sigma factor 70 region 4 type 2" evidence="7">
    <location>
        <begin position="125"/>
        <end position="176"/>
    </location>
</feature>
<dbReference type="InterPro" id="IPR039425">
    <property type="entry name" value="RNA_pol_sigma-70-like"/>
</dbReference>
<evidence type="ECO:0000256" key="4">
    <source>
        <dbReference type="ARBA" id="ARBA00023125"/>
    </source>
</evidence>
<dbReference type="EMBL" id="JBHMDM010000004">
    <property type="protein sequence ID" value="MFB9376657.1"/>
    <property type="molecule type" value="Genomic_DNA"/>
</dbReference>
<dbReference type="Pfam" id="PF04542">
    <property type="entry name" value="Sigma70_r2"/>
    <property type="match status" value="1"/>
</dbReference>
<keyword evidence="5" id="KW-0804">Transcription</keyword>
<evidence type="ECO:0000256" key="5">
    <source>
        <dbReference type="ARBA" id="ARBA00023163"/>
    </source>
</evidence>
<accession>A0ABV5LRE5</accession>
<dbReference type="InterPro" id="IPR036388">
    <property type="entry name" value="WH-like_DNA-bd_sf"/>
</dbReference>
<keyword evidence="3" id="KW-0731">Sigma factor</keyword>
<dbReference type="RefSeq" id="WP_380135996.1">
    <property type="nucleotide sequence ID" value="NZ_JBHLUI010000003.1"/>
</dbReference>
<gene>
    <name evidence="8" type="ORF">ACFFVI_06720</name>
</gene>
<reference evidence="8 9" key="1">
    <citation type="submission" date="2024-09" db="EMBL/GenBank/DDBJ databases">
        <authorList>
            <person name="Sun Q."/>
            <person name="Mori K."/>
        </authorList>
    </citation>
    <scope>NUCLEOTIDE SEQUENCE [LARGE SCALE GENOMIC DNA]</scope>
    <source>
        <strain evidence="8 9">TISTR 1856</strain>
    </source>
</reference>
<comment type="caution">
    <text evidence="8">The sequence shown here is derived from an EMBL/GenBank/DDBJ whole genome shotgun (WGS) entry which is preliminary data.</text>
</comment>
<proteinExistence type="inferred from homology"/>
<protein>
    <submittedName>
        <fullName evidence="8">RNA polymerase sigma factor</fullName>
    </submittedName>
</protein>
<dbReference type="InterPro" id="IPR014284">
    <property type="entry name" value="RNA_pol_sigma-70_dom"/>
</dbReference>
<dbReference type="PANTHER" id="PTHR43133">
    <property type="entry name" value="RNA POLYMERASE ECF-TYPE SIGMA FACTO"/>
    <property type="match status" value="1"/>
</dbReference>
<dbReference type="Gene3D" id="1.10.10.10">
    <property type="entry name" value="Winged helix-like DNA-binding domain superfamily/Winged helix DNA-binding domain"/>
    <property type="match status" value="1"/>
</dbReference>
<keyword evidence="9" id="KW-1185">Reference proteome</keyword>
<dbReference type="NCBIfam" id="TIGR02937">
    <property type="entry name" value="sigma70-ECF"/>
    <property type="match status" value="1"/>
</dbReference>
<dbReference type="CDD" id="cd06171">
    <property type="entry name" value="Sigma70_r4"/>
    <property type="match status" value="1"/>
</dbReference>
<dbReference type="SUPFAM" id="SSF88659">
    <property type="entry name" value="Sigma3 and sigma4 domains of RNA polymerase sigma factors"/>
    <property type="match status" value="1"/>
</dbReference>
<evidence type="ECO:0000256" key="3">
    <source>
        <dbReference type="ARBA" id="ARBA00023082"/>
    </source>
</evidence>
<evidence type="ECO:0000259" key="7">
    <source>
        <dbReference type="Pfam" id="PF08281"/>
    </source>
</evidence>
<keyword evidence="2" id="KW-0805">Transcription regulation</keyword>
<organism evidence="8 9">
    <name type="scientific">Kineococcus gynurae</name>
    <dbReference type="NCBI Taxonomy" id="452979"/>
    <lineage>
        <taxon>Bacteria</taxon>
        <taxon>Bacillati</taxon>
        <taxon>Actinomycetota</taxon>
        <taxon>Actinomycetes</taxon>
        <taxon>Kineosporiales</taxon>
        <taxon>Kineosporiaceae</taxon>
        <taxon>Kineococcus</taxon>
    </lineage>
</organism>
<dbReference type="SUPFAM" id="SSF88946">
    <property type="entry name" value="Sigma2 domain of RNA polymerase sigma factors"/>
    <property type="match status" value="1"/>
</dbReference>
<feature type="domain" description="RNA polymerase sigma-70 region 2" evidence="6">
    <location>
        <begin position="23"/>
        <end position="87"/>
    </location>
</feature>
<comment type="similarity">
    <text evidence="1">Belongs to the sigma-70 factor family. ECF subfamily.</text>
</comment>
<evidence type="ECO:0000256" key="2">
    <source>
        <dbReference type="ARBA" id="ARBA00023015"/>
    </source>
</evidence>
<dbReference type="Gene3D" id="1.10.1740.10">
    <property type="match status" value="1"/>
</dbReference>
<keyword evidence="4" id="KW-0238">DNA-binding</keyword>
<dbReference type="PANTHER" id="PTHR43133:SF8">
    <property type="entry name" value="RNA POLYMERASE SIGMA FACTOR HI_1459-RELATED"/>
    <property type="match status" value="1"/>
</dbReference>
<dbReference type="InterPro" id="IPR013324">
    <property type="entry name" value="RNA_pol_sigma_r3/r4-like"/>
</dbReference>